<dbReference type="Proteomes" id="UP000245655">
    <property type="component" value="Unassembled WGS sequence"/>
</dbReference>
<dbReference type="Pfam" id="PF07819">
    <property type="entry name" value="PGAP1"/>
    <property type="match status" value="1"/>
</dbReference>
<proteinExistence type="predicted"/>
<dbReference type="EMBL" id="QGGM01000006">
    <property type="protein sequence ID" value="PWK12881.1"/>
    <property type="molecule type" value="Genomic_DNA"/>
</dbReference>
<dbReference type="AlphaFoldDB" id="A0A2V1ZWL7"/>
<organism evidence="2 3">
    <name type="scientific">Psychrobacter immobilis</name>
    <dbReference type="NCBI Taxonomy" id="498"/>
    <lineage>
        <taxon>Bacteria</taxon>
        <taxon>Pseudomonadati</taxon>
        <taxon>Pseudomonadota</taxon>
        <taxon>Gammaproteobacteria</taxon>
        <taxon>Moraxellales</taxon>
        <taxon>Moraxellaceae</taxon>
        <taxon>Psychrobacter</taxon>
    </lineage>
</organism>
<dbReference type="GO" id="GO:0016788">
    <property type="term" value="F:hydrolase activity, acting on ester bonds"/>
    <property type="evidence" value="ECO:0007669"/>
    <property type="project" value="InterPro"/>
</dbReference>
<dbReference type="GeneID" id="60255073"/>
<comment type="caution">
    <text evidence="2">The sequence shown here is derived from an EMBL/GenBank/DDBJ whole genome shotgun (WGS) entry which is preliminary data.</text>
</comment>
<reference evidence="2 3" key="1">
    <citation type="submission" date="2018-05" db="EMBL/GenBank/DDBJ databases">
        <title>Genomic Encyclopedia of Type Strains, Phase IV (KMG-IV): sequencing the most valuable type-strain genomes for metagenomic binning, comparative biology and taxonomic classification.</title>
        <authorList>
            <person name="Goeker M."/>
        </authorList>
    </citation>
    <scope>NUCLEOTIDE SEQUENCE [LARGE SCALE GENOMIC DNA]</scope>
    <source>
        <strain evidence="2 3">DSM 7229</strain>
    </source>
</reference>
<evidence type="ECO:0000313" key="3">
    <source>
        <dbReference type="Proteomes" id="UP000245655"/>
    </source>
</evidence>
<feature type="domain" description="GPI inositol-deacylase PGAP1-like alpha/beta" evidence="1">
    <location>
        <begin position="199"/>
        <end position="370"/>
    </location>
</feature>
<dbReference type="RefSeq" id="WP_109590925.1">
    <property type="nucleotide sequence ID" value="NZ_CAJGZQ010000028.1"/>
</dbReference>
<evidence type="ECO:0000313" key="2">
    <source>
        <dbReference type="EMBL" id="PWK12881.1"/>
    </source>
</evidence>
<evidence type="ECO:0000259" key="1">
    <source>
        <dbReference type="Pfam" id="PF07819"/>
    </source>
</evidence>
<name>A0A2V1ZWL7_PSYIM</name>
<keyword evidence="3" id="KW-1185">Reference proteome</keyword>
<sequence>MTSPKPLETIHDLFATTRRPTAIESDTGEGFQGDVYEELAKLEYIYVDELSAETVDNSYSKPHQPITLVDFFEGLAQLATMGVVEVTDIVEAIHREILLRPLGRFNKGNIEHWQRGITGRIYGTVRYTMQLVGNNLASGLRLYNTVSKPKKIQPLPKNLRRLVNILNGVMGDHLITHHNPLAVSMVLYDEYNRVQSGALSGRIIILCHGLCMSHLSWQVSGEGNLGEVLVNHLPKATVLYLNYNTGRRISSNGRSFAKVLQDLVENNPDVTQIDLIGHSMGGLLSRSALFYGKEQGFSWVKRVGNLVTLGSPHHGASLEQIGHFVQDKIAKLPFAGSLAKLGDLRSAGIIDLRYGSIRDADWKSTEGRSVLPAEFRHPTRLPLHVNTYLVAAALIETHYESKTTSLLGDGLVSVESALGEYTEEHTLAVPEGHKAIFYGVNHMNLIYSDRVHEQVIAWLLDNRLGDAHDAKYGLDSRIYSYPEVDEVAN</sequence>
<dbReference type="PANTHER" id="PTHR37946:SF1">
    <property type="entry name" value="SLL1969 PROTEIN"/>
    <property type="match status" value="1"/>
</dbReference>
<dbReference type="Gene3D" id="3.40.50.1820">
    <property type="entry name" value="alpha/beta hydrolase"/>
    <property type="match status" value="1"/>
</dbReference>
<dbReference type="InterPro" id="IPR029058">
    <property type="entry name" value="AB_hydrolase_fold"/>
</dbReference>
<dbReference type="InterPro" id="IPR012908">
    <property type="entry name" value="PGAP1-ab_dom-like"/>
</dbReference>
<gene>
    <name evidence="2" type="ORF">C8D84_1069</name>
</gene>
<protein>
    <submittedName>
        <fullName evidence="2">PGAP1-like protein</fullName>
    </submittedName>
</protein>
<dbReference type="PANTHER" id="PTHR37946">
    <property type="entry name" value="SLL1969 PROTEIN"/>
    <property type="match status" value="1"/>
</dbReference>
<dbReference type="SUPFAM" id="SSF53474">
    <property type="entry name" value="alpha/beta-Hydrolases"/>
    <property type="match status" value="1"/>
</dbReference>
<accession>A0A2V1ZWL7</accession>